<gene>
    <name evidence="3" type="ORF">OP10G_3496</name>
</gene>
<dbReference type="CDD" id="cd22786">
    <property type="entry name" value="DPBB_YuiC-like"/>
    <property type="match status" value="1"/>
</dbReference>
<dbReference type="PANTHER" id="PTHR39160:SF4">
    <property type="entry name" value="RESUSCITATION-PROMOTING FACTOR RPFB"/>
    <property type="match status" value="1"/>
</dbReference>
<dbReference type="PROSITE" id="PS51109">
    <property type="entry name" value="G5"/>
    <property type="match status" value="1"/>
</dbReference>
<reference evidence="3 4" key="1">
    <citation type="journal article" date="2014" name="PLoS ONE">
        <title>The first complete genome sequence of the class fimbriimonadia in the phylum armatimonadetes.</title>
        <authorList>
            <person name="Hu Z.Y."/>
            <person name="Wang Y.Z."/>
            <person name="Im W.T."/>
            <person name="Wang S.Y."/>
            <person name="Zhao G.P."/>
            <person name="Zheng H.J."/>
            <person name="Quan Z.X."/>
        </authorList>
    </citation>
    <scope>NUCLEOTIDE SEQUENCE [LARGE SCALE GENOMIC DNA]</scope>
    <source>
        <strain evidence="3">Gsoil 348</strain>
    </source>
</reference>
<dbReference type="GO" id="GO:0019867">
    <property type="term" value="C:outer membrane"/>
    <property type="evidence" value="ECO:0007669"/>
    <property type="project" value="InterPro"/>
</dbReference>
<evidence type="ECO:0000313" key="3">
    <source>
        <dbReference type="EMBL" id="AIE86864.1"/>
    </source>
</evidence>
<dbReference type="HOGENOM" id="CLU_1376364_0_0_0"/>
<dbReference type="PANTHER" id="PTHR39160">
    <property type="entry name" value="CELL WALL-BINDING PROTEIN YOCH"/>
    <property type="match status" value="1"/>
</dbReference>
<protein>
    <submittedName>
        <fullName evidence="3">Putative cell wall shaping enzyme</fullName>
    </submittedName>
</protein>
<dbReference type="Gene3D" id="2.20.230.10">
    <property type="entry name" value="Resuscitation-promoting factor rpfb"/>
    <property type="match status" value="1"/>
</dbReference>
<dbReference type="EMBL" id="CP007139">
    <property type="protein sequence ID" value="AIE86864.1"/>
    <property type="molecule type" value="Genomic_DNA"/>
</dbReference>
<dbReference type="GO" id="GO:0004553">
    <property type="term" value="F:hydrolase activity, hydrolyzing O-glycosyl compounds"/>
    <property type="evidence" value="ECO:0007669"/>
    <property type="project" value="InterPro"/>
</dbReference>
<evidence type="ECO:0000313" key="4">
    <source>
        <dbReference type="Proteomes" id="UP000027982"/>
    </source>
</evidence>
<evidence type="ECO:0000259" key="2">
    <source>
        <dbReference type="PROSITE" id="PS51109"/>
    </source>
</evidence>
<dbReference type="eggNOG" id="COG3584">
    <property type="taxonomic scope" value="Bacteria"/>
</dbReference>
<dbReference type="Pfam" id="PF07501">
    <property type="entry name" value="G5"/>
    <property type="match status" value="1"/>
</dbReference>
<dbReference type="Proteomes" id="UP000027982">
    <property type="component" value="Chromosome"/>
</dbReference>
<dbReference type="KEGG" id="fgi:OP10G_3496"/>
<dbReference type="Pfam" id="PF06725">
    <property type="entry name" value="3D"/>
    <property type="match status" value="1"/>
</dbReference>
<dbReference type="STRING" id="661478.OP10G_3496"/>
<organism evidence="3 4">
    <name type="scientific">Fimbriimonas ginsengisoli Gsoil 348</name>
    <dbReference type="NCBI Taxonomy" id="661478"/>
    <lineage>
        <taxon>Bacteria</taxon>
        <taxon>Bacillati</taxon>
        <taxon>Armatimonadota</taxon>
        <taxon>Fimbriimonadia</taxon>
        <taxon>Fimbriimonadales</taxon>
        <taxon>Fimbriimonadaceae</taxon>
        <taxon>Fimbriimonas</taxon>
    </lineage>
</organism>
<dbReference type="InterPro" id="IPR011098">
    <property type="entry name" value="G5_dom"/>
</dbReference>
<dbReference type="InterPro" id="IPR051933">
    <property type="entry name" value="Resuscitation_pf_RpfB"/>
</dbReference>
<dbReference type="GO" id="GO:0009254">
    <property type="term" value="P:peptidoglycan turnover"/>
    <property type="evidence" value="ECO:0007669"/>
    <property type="project" value="InterPro"/>
</dbReference>
<dbReference type="SUPFAM" id="SSF50685">
    <property type="entry name" value="Barwin-like endoglucanases"/>
    <property type="match status" value="1"/>
</dbReference>
<sequence>MALLTVATMAMAGSKGHKIETQLETHTDRIPAGVRYEFSRTVRPGRLVKAQDGREGVIKKTFRITYKDGKPVDKELVKEERRQPQPTLMLMSRSGWQTSRGSFGRGKVLDMVATGYYAMVCGTGRTRLGYRADYGHVAVDPRVIPLGSLVYVESYGFAIASDTGSAIKGHRIDLCFPDYGTAARYGHKHLKVHVLSRS</sequence>
<name>A0A068NYD1_FIMGI</name>
<dbReference type="InterPro" id="IPR010611">
    <property type="entry name" value="3D_dom"/>
</dbReference>
<accession>A0A068NYD1</accession>
<dbReference type="SMART" id="SM01208">
    <property type="entry name" value="G5"/>
    <property type="match status" value="1"/>
</dbReference>
<evidence type="ECO:0000256" key="1">
    <source>
        <dbReference type="ARBA" id="ARBA00022729"/>
    </source>
</evidence>
<keyword evidence="4" id="KW-1185">Reference proteome</keyword>
<feature type="domain" description="G5" evidence="2">
    <location>
        <begin position="16"/>
        <end position="95"/>
    </location>
</feature>
<dbReference type="AlphaFoldDB" id="A0A068NYD1"/>
<proteinExistence type="predicted"/>
<keyword evidence="1" id="KW-0732">Signal</keyword>
<dbReference type="InterPro" id="IPR036908">
    <property type="entry name" value="RlpA-like_sf"/>
</dbReference>
<dbReference type="Gene3D" id="2.40.40.10">
    <property type="entry name" value="RlpA-like domain"/>
    <property type="match status" value="1"/>
</dbReference>